<sequence length="13" mass="1538">MIPSLLSYRSWKG</sequence>
<reference evidence="1" key="1">
    <citation type="submission" date="2014-09" db="EMBL/GenBank/DDBJ databases">
        <authorList>
            <person name="Magalhaes I.L.F."/>
            <person name="Oliveira U."/>
            <person name="Santos F.R."/>
            <person name="Vidigal T.H.D.A."/>
            <person name="Brescovit A.D."/>
            <person name="Santos A.J."/>
        </authorList>
    </citation>
    <scope>NUCLEOTIDE SEQUENCE</scope>
    <source>
        <tissue evidence="1">Shoot tissue taken approximately 20 cm above the soil surface</tissue>
    </source>
</reference>
<accession>A0A0A9HTB8</accession>
<reference evidence="1" key="2">
    <citation type="journal article" date="2015" name="Data Brief">
        <title>Shoot transcriptome of the giant reed, Arundo donax.</title>
        <authorList>
            <person name="Barrero R.A."/>
            <person name="Guerrero F.D."/>
            <person name="Moolhuijzen P."/>
            <person name="Goolsby J.A."/>
            <person name="Tidwell J."/>
            <person name="Bellgard S.E."/>
            <person name="Bellgard M.I."/>
        </authorList>
    </citation>
    <scope>NUCLEOTIDE SEQUENCE</scope>
    <source>
        <tissue evidence="1">Shoot tissue taken approximately 20 cm above the soil surface</tissue>
    </source>
</reference>
<evidence type="ECO:0000313" key="1">
    <source>
        <dbReference type="EMBL" id="JAE36133.1"/>
    </source>
</evidence>
<organism evidence="1">
    <name type="scientific">Arundo donax</name>
    <name type="common">Giant reed</name>
    <name type="synonym">Donax arundinaceus</name>
    <dbReference type="NCBI Taxonomy" id="35708"/>
    <lineage>
        <taxon>Eukaryota</taxon>
        <taxon>Viridiplantae</taxon>
        <taxon>Streptophyta</taxon>
        <taxon>Embryophyta</taxon>
        <taxon>Tracheophyta</taxon>
        <taxon>Spermatophyta</taxon>
        <taxon>Magnoliopsida</taxon>
        <taxon>Liliopsida</taxon>
        <taxon>Poales</taxon>
        <taxon>Poaceae</taxon>
        <taxon>PACMAD clade</taxon>
        <taxon>Arundinoideae</taxon>
        <taxon>Arundineae</taxon>
        <taxon>Arundo</taxon>
    </lineage>
</organism>
<name>A0A0A9HTB8_ARUDO</name>
<proteinExistence type="predicted"/>
<protein>
    <submittedName>
        <fullName evidence="1">Uncharacterized protein</fullName>
    </submittedName>
</protein>
<dbReference type="EMBL" id="GBRH01161763">
    <property type="protein sequence ID" value="JAE36133.1"/>
    <property type="molecule type" value="Transcribed_RNA"/>
</dbReference>